<evidence type="ECO:0000256" key="2">
    <source>
        <dbReference type="ARBA" id="ARBA00022630"/>
    </source>
</evidence>
<keyword evidence="7" id="KW-0560">Oxidoreductase</keyword>
<dbReference type="SUPFAM" id="SSF63380">
    <property type="entry name" value="Riboflavin synthase domain-like"/>
    <property type="match status" value="1"/>
</dbReference>
<gene>
    <name evidence="7" type="primary">cysJ</name>
    <name evidence="7" type="ORF">NCTC13294_00102</name>
</gene>
<proteinExistence type="predicted"/>
<dbReference type="Pfam" id="PF00258">
    <property type="entry name" value="Flavodoxin_1"/>
    <property type="match status" value="1"/>
</dbReference>
<dbReference type="GO" id="GO:0005829">
    <property type="term" value="C:cytosol"/>
    <property type="evidence" value="ECO:0007669"/>
    <property type="project" value="TreeGrafter"/>
</dbReference>
<dbReference type="PRINTS" id="PR00369">
    <property type="entry name" value="FLAVODOXIN"/>
</dbReference>
<evidence type="ECO:0000313" key="8">
    <source>
        <dbReference type="Proteomes" id="UP000254572"/>
    </source>
</evidence>
<sequence>MNPTLAYLLIAVQTLAWLLWLWHHRPQQDTDDNNPLLLLYASQGGQAETLAQTLAPQLGITAHNLDAWHARHPLKALNHKTLIFIASTTGEGAPPDNAVRFTRTLCKQTVPLTNTRYHLLALGDKRYPHYCAYGHTLDRELKRLGAEAASPIATVDNLDPQTIAYWQQQLAAAHGLTISTPAEAPYHNAILRTRILLNPDSAQPIYHLRLDCPAIPADTALIEITIPQPHEQEIRRQYSVAAIAPDGSRGLDLIVRLQTHRDGTPGPGSAYLTQTLTAGDTLRIRALTHHPADLPAEPRPLILIASGSGLAGILGILTRMEAHYPAREHGLKHWLIYGERHPEHDRIYASCLEKQREDGILAWLDRTYSQGNPPQYAQHILETQQERLLSQLEVGAVIYICGSADKIGTGTIDTLRQLLGEKTCDHLTKEGRLHFDTF</sequence>
<dbReference type="InterPro" id="IPR029039">
    <property type="entry name" value="Flavoprotein-like_sf"/>
</dbReference>
<dbReference type="InterPro" id="IPR008254">
    <property type="entry name" value="Flavodoxin/NO_synth"/>
</dbReference>
<dbReference type="InterPro" id="IPR017938">
    <property type="entry name" value="Riboflavin_synthase-like_b-brl"/>
</dbReference>
<feature type="domain" description="FAD-binding FR-type" evidence="6">
    <location>
        <begin position="184"/>
        <end position="298"/>
    </location>
</feature>
<evidence type="ECO:0000259" key="5">
    <source>
        <dbReference type="PROSITE" id="PS50902"/>
    </source>
</evidence>
<dbReference type="GO" id="GO:0050660">
    <property type="term" value="F:flavin adenine dinucleotide binding"/>
    <property type="evidence" value="ECO:0007669"/>
    <property type="project" value="TreeGrafter"/>
</dbReference>
<dbReference type="GO" id="GO:0009086">
    <property type="term" value="P:methionine biosynthetic process"/>
    <property type="evidence" value="ECO:0007669"/>
    <property type="project" value="TreeGrafter"/>
</dbReference>
<dbReference type="SUPFAM" id="SSF52218">
    <property type="entry name" value="Flavoproteins"/>
    <property type="match status" value="1"/>
</dbReference>
<keyword evidence="4" id="KW-0813">Transport</keyword>
<dbReference type="GO" id="GO:0010181">
    <property type="term" value="F:FMN binding"/>
    <property type="evidence" value="ECO:0007669"/>
    <property type="project" value="InterPro"/>
</dbReference>
<dbReference type="Proteomes" id="UP000254572">
    <property type="component" value="Unassembled WGS sequence"/>
</dbReference>
<keyword evidence="3" id="KW-0288">FMN</keyword>
<evidence type="ECO:0000256" key="4">
    <source>
        <dbReference type="ARBA" id="ARBA00022982"/>
    </source>
</evidence>
<dbReference type="InterPro" id="IPR017927">
    <property type="entry name" value="FAD-bd_FR_type"/>
</dbReference>
<keyword evidence="8" id="KW-1185">Reference proteome</keyword>
<evidence type="ECO:0000259" key="6">
    <source>
        <dbReference type="PROSITE" id="PS51384"/>
    </source>
</evidence>
<dbReference type="GO" id="GO:0004783">
    <property type="term" value="F:sulfite reductase (NADPH) activity"/>
    <property type="evidence" value="ECO:0007669"/>
    <property type="project" value="UniProtKB-EC"/>
</dbReference>
<dbReference type="RefSeq" id="WP_115610451.1">
    <property type="nucleotide sequence ID" value="NZ_JBHLZC010000001.1"/>
</dbReference>
<dbReference type="InterPro" id="IPR039261">
    <property type="entry name" value="FNR_nucleotide-bd"/>
</dbReference>
<evidence type="ECO:0000256" key="1">
    <source>
        <dbReference type="ARBA" id="ARBA00022605"/>
    </source>
</evidence>
<dbReference type="Gene3D" id="3.40.50.360">
    <property type="match status" value="1"/>
</dbReference>
<dbReference type="EMBL" id="UFUW01000001">
    <property type="protein sequence ID" value="SUX17664.1"/>
    <property type="molecule type" value="Genomic_DNA"/>
</dbReference>
<dbReference type="PROSITE" id="PS51384">
    <property type="entry name" value="FAD_FR"/>
    <property type="match status" value="1"/>
</dbReference>
<dbReference type="GO" id="GO:0050667">
    <property type="term" value="P:homocysteine metabolic process"/>
    <property type="evidence" value="ECO:0007669"/>
    <property type="project" value="TreeGrafter"/>
</dbReference>
<name>A0A381DX66_9GAMM</name>
<feature type="domain" description="Flavodoxin-like" evidence="5">
    <location>
        <begin position="36"/>
        <end position="171"/>
    </location>
</feature>
<protein>
    <submittedName>
        <fullName evidence="7">Sulfite reductase [NADPH] flavoprotein alpha-component</fullName>
        <ecNumber evidence="7">1.8.1.2</ecNumber>
    </submittedName>
</protein>
<dbReference type="InterPro" id="IPR001094">
    <property type="entry name" value="Flavdoxin-like"/>
</dbReference>
<accession>A0A381DX66</accession>
<evidence type="ECO:0000256" key="3">
    <source>
        <dbReference type="ARBA" id="ARBA00022643"/>
    </source>
</evidence>
<dbReference type="GO" id="GO:0030586">
    <property type="term" value="F:[methionine synthase] reductase (NADPH) activity"/>
    <property type="evidence" value="ECO:0007669"/>
    <property type="project" value="TreeGrafter"/>
</dbReference>
<dbReference type="OrthoDB" id="9816402at2"/>
<reference evidence="7 8" key="1">
    <citation type="submission" date="2018-06" db="EMBL/GenBank/DDBJ databases">
        <authorList>
            <consortium name="Pathogen Informatics"/>
            <person name="Doyle S."/>
        </authorList>
    </citation>
    <scope>NUCLEOTIDE SEQUENCE [LARGE SCALE GENOMIC DNA]</scope>
    <source>
        <strain evidence="7 8">NCTC13294</strain>
    </source>
</reference>
<evidence type="ECO:0000313" key="7">
    <source>
        <dbReference type="EMBL" id="SUX17664.1"/>
    </source>
</evidence>
<dbReference type="PANTHER" id="PTHR19384:SF84">
    <property type="entry name" value="METHIONINE SYNTHASE REDUCTASE"/>
    <property type="match status" value="1"/>
</dbReference>
<dbReference type="AlphaFoldDB" id="A0A381DX66"/>
<organism evidence="7 8">
    <name type="scientific">Cardiobacterium valvarum</name>
    <dbReference type="NCBI Taxonomy" id="194702"/>
    <lineage>
        <taxon>Bacteria</taxon>
        <taxon>Pseudomonadati</taxon>
        <taxon>Pseudomonadota</taxon>
        <taxon>Gammaproteobacteria</taxon>
        <taxon>Cardiobacteriales</taxon>
        <taxon>Cardiobacteriaceae</taxon>
        <taxon>Cardiobacterium</taxon>
    </lineage>
</organism>
<dbReference type="EC" id="1.8.1.2" evidence="7"/>
<keyword evidence="1" id="KW-0028">Amino-acid biosynthesis</keyword>
<dbReference type="Gene3D" id="3.40.50.80">
    <property type="entry name" value="Nucleotide-binding domain of ferredoxin-NADP reductase (FNR) module"/>
    <property type="match status" value="1"/>
</dbReference>
<dbReference type="Gene3D" id="2.40.30.10">
    <property type="entry name" value="Translation factors"/>
    <property type="match status" value="1"/>
</dbReference>
<keyword evidence="4" id="KW-0249">Electron transport</keyword>
<dbReference type="SUPFAM" id="SSF52343">
    <property type="entry name" value="Ferredoxin reductase-like, C-terminal NADP-linked domain"/>
    <property type="match status" value="1"/>
</dbReference>
<keyword evidence="2" id="KW-0285">Flavoprotein</keyword>
<dbReference type="PROSITE" id="PS50902">
    <property type="entry name" value="FLAVODOXIN_LIKE"/>
    <property type="match status" value="1"/>
</dbReference>
<dbReference type="PANTHER" id="PTHR19384">
    <property type="entry name" value="NITRIC OXIDE SYNTHASE-RELATED"/>
    <property type="match status" value="1"/>
</dbReference>